<dbReference type="Proteomes" id="UP000198427">
    <property type="component" value="Unassembled WGS sequence"/>
</dbReference>
<comment type="caution">
    <text evidence="1">The sequence shown here is derived from an EMBL/GenBank/DDBJ whole genome shotgun (WGS) entry which is preliminary data.</text>
</comment>
<dbReference type="AlphaFoldDB" id="A0AA94LLU6"/>
<evidence type="ECO:0000313" key="1">
    <source>
        <dbReference type="EMBL" id="SNS10151.1"/>
    </source>
</evidence>
<keyword evidence="2" id="KW-1185">Reference proteome</keyword>
<sequence length="69" mass="8154">MINLSSFSKTRLICIKNKLRASYSYDSKQGIIESCQAELIENLANNKMCSKQEFEVKFIKEEIKVWRNY</sequence>
<accession>A0AA94LLU6</accession>
<gene>
    <name evidence="1" type="ORF">SAMN06265364_14123</name>
</gene>
<protein>
    <submittedName>
        <fullName evidence="1">Uncharacterized protein</fullName>
    </submittedName>
</protein>
<proteinExistence type="predicted"/>
<organism evidence="1 2">
    <name type="scientific">Prevotella jejuni</name>
    <dbReference type="NCBI Taxonomy" id="1177574"/>
    <lineage>
        <taxon>Bacteria</taxon>
        <taxon>Pseudomonadati</taxon>
        <taxon>Bacteroidota</taxon>
        <taxon>Bacteroidia</taxon>
        <taxon>Bacteroidales</taxon>
        <taxon>Prevotellaceae</taxon>
        <taxon>Prevotella</taxon>
    </lineage>
</organism>
<dbReference type="EMBL" id="FZNZ01000041">
    <property type="protein sequence ID" value="SNS10151.1"/>
    <property type="molecule type" value="Genomic_DNA"/>
</dbReference>
<reference evidence="1 2" key="1">
    <citation type="submission" date="2017-06" db="EMBL/GenBank/DDBJ databases">
        <authorList>
            <person name="Varghese N."/>
            <person name="Submissions S."/>
        </authorList>
    </citation>
    <scope>NUCLEOTIDE SEQUENCE [LARGE SCALE GENOMIC DNA]</scope>
    <source>
        <strain evidence="1 2">DSM 26989</strain>
    </source>
</reference>
<name>A0AA94LLU6_9BACT</name>
<evidence type="ECO:0000313" key="2">
    <source>
        <dbReference type="Proteomes" id="UP000198427"/>
    </source>
</evidence>